<dbReference type="RefSeq" id="WP_253077323.1">
    <property type="nucleotide sequence ID" value="NZ_JAMXWN010000019.1"/>
</dbReference>
<evidence type="ECO:0000313" key="2">
    <source>
        <dbReference type="Proteomes" id="UP001596267"/>
    </source>
</evidence>
<name>A0ABW1WCJ9_9BACL</name>
<comment type="caution">
    <text evidence="1">The sequence shown here is derived from an EMBL/GenBank/DDBJ whole genome shotgun (WGS) entry which is preliminary data.</text>
</comment>
<protein>
    <recommendedName>
        <fullName evidence="3">Phage head morphogenesis domain-containing protein</fullName>
    </recommendedName>
</protein>
<dbReference type="EMBL" id="JBHSTQ010000001">
    <property type="protein sequence ID" value="MFC6385214.1"/>
    <property type="molecule type" value="Genomic_DNA"/>
</dbReference>
<evidence type="ECO:0008006" key="3">
    <source>
        <dbReference type="Google" id="ProtNLM"/>
    </source>
</evidence>
<organism evidence="1 2">
    <name type="scientific">Sporolactobacillus kofuensis</name>
    <dbReference type="NCBI Taxonomy" id="269672"/>
    <lineage>
        <taxon>Bacteria</taxon>
        <taxon>Bacillati</taxon>
        <taxon>Bacillota</taxon>
        <taxon>Bacilli</taxon>
        <taxon>Bacillales</taxon>
        <taxon>Sporolactobacillaceae</taxon>
        <taxon>Sporolactobacillus</taxon>
    </lineage>
</organism>
<reference evidence="2" key="1">
    <citation type="journal article" date="2019" name="Int. J. Syst. Evol. Microbiol.">
        <title>The Global Catalogue of Microorganisms (GCM) 10K type strain sequencing project: providing services to taxonomists for standard genome sequencing and annotation.</title>
        <authorList>
            <consortium name="The Broad Institute Genomics Platform"/>
            <consortium name="The Broad Institute Genome Sequencing Center for Infectious Disease"/>
            <person name="Wu L."/>
            <person name="Ma J."/>
        </authorList>
    </citation>
    <scope>NUCLEOTIDE SEQUENCE [LARGE SCALE GENOMIC DNA]</scope>
    <source>
        <strain evidence="2">CCUG 42001</strain>
    </source>
</reference>
<dbReference type="Proteomes" id="UP001596267">
    <property type="component" value="Unassembled WGS sequence"/>
</dbReference>
<gene>
    <name evidence="1" type="ORF">ACFP7A_01255</name>
</gene>
<evidence type="ECO:0000313" key="1">
    <source>
        <dbReference type="EMBL" id="MFC6385214.1"/>
    </source>
</evidence>
<proteinExistence type="predicted"/>
<accession>A0ABW1WCJ9</accession>
<keyword evidence="2" id="KW-1185">Reference proteome</keyword>
<sequence length="346" mass="39134">MGATPKRYEHRGGGSGFPGPFFLVSRPVQKANTGGNDGGNDAAADLATGMIITQSVSSAKPGPPSLNWTEEDLDIADTNRLKGKQPDNRAWVTPDVHNQSLKQASDGIFYAIQSFFRQQLQKLRGIFLKQPEPKDDDWEKAIHKAMQEYDWTPWREVLRPQVMRQVEDAFEQGAQDVWQVLRQKGINLSWGTVSSYARKYGMERSAELVGMSVDDEGKLIMSKHPKMRIDEDTRRNLQEWLKNELESGKDWVNIADDLYNQSGEIGFPFMSDWRARRIARTEASMSYSRGQIASARDADVTKVEVLDGTQDEICAPVNHEIWTLEEAESNPVGHPNCSRQFLFVIE</sequence>